<dbReference type="EMBL" id="JANBUO010000242">
    <property type="protein sequence ID" value="KAJ2805934.1"/>
    <property type="molecule type" value="Genomic_DNA"/>
</dbReference>
<evidence type="ECO:0000313" key="3">
    <source>
        <dbReference type="Proteomes" id="UP001140094"/>
    </source>
</evidence>
<reference evidence="2" key="1">
    <citation type="submission" date="2022-07" db="EMBL/GenBank/DDBJ databases">
        <title>Phylogenomic reconstructions and comparative analyses of Kickxellomycotina fungi.</title>
        <authorList>
            <person name="Reynolds N.K."/>
            <person name="Stajich J.E."/>
            <person name="Barry K."/>
            <person name="Grigoriev I.V."/>
            <person name="Crous P."/>
            <person name="Smith M.E."/>
        </authorList>
    </citation>
    <scope>NUCLEOTIDE SEQUENCE</scope>
    <source>
        <strain evidence="2">NRRL 1565</strain>
    </source>
</reference>
<dbReference type="AlphaFoldDB" id="A0A9W8LVJ5"/>
<dbReference type="OrthoDB" id="5570013at2759"/>
<evidence type="ECO:0000313" key="2">
    <source>
        <dbReference type="EMBL" id="KAJ2805934.1"/>
    </source>
</evidence>
<gene>
    <name evidence="2" type="ORF">H4R20_001893</name>
</gene>
<comment type="caution">
    <text evidence="2">The sequence shown here is derived from an EMBL/GenBank/DDBJ whole genome shotgun (WGS) entry which is preliminary data.</text>
</comment>
<name>A0A9W8LVJ5_9FUNG</name>
<proteinExistence type="predicted"/>
<dbReference type="Proteomes" id="UP001140094">
    <property type="component" value="Unassembled WGS sequence"/>
</dbReference>
<keyword evidence="3" id="KW-1185">Reference proteome</keyword>
<feature type="region of interest" description="Disordered" evidence="1">
    <location>
        <begin position="1"/>
        <end position="22"/>
    </location>
</feature>
<sequence length="454" mass="49336">MTLIRSSSSKKEKADEDIPDAPAAAARFMRNSQHPLIDDTDDLPPAYSAIDPHTSAEGISSSEVAALATGDLKLVEKKPNELLATKTISLKHPLYIHTNNVSSSSLIVEHDTNPDNHGVVVVRAEVKAQMPDIKDRCSITMSLNDQGEYDIFVSFKWTLLNAFSTKCDFVVRVPTAFNITHPGIRAELSNDHVGMGCLDNVTFGFVDILTSKANVSLMAVSGKRICIRTSDGTIEATCVKTEGELDLSTSNAQITLSGLRCTNISARTSNAKVVFQDITGHNVSVKTTNAKVKCDGANVEDLHITTSNALIETDNINVDFLRLNTSNARIEGVWTIKSLLDVTTSNSKIEGTILLNNPQERASILLNTSNSKIAATLPASVFCGTFDVKTSNSRAEVEWASDSLSEEQLLQYVVNSKAYKRGTLGARKELRHELAAKSSNAPIEIRFVDECDLH</sequence>
<evidence type="ECO:0008006" key="4">
    <source>
        <dbReference type="Google" id="ProtNLM"/>
    </source>
</evidence>
<accession>A0A9W8LVJ5</accession>
<evidence type="ECO:0000256" key="1">
    <source>
        <dbReference type="SAM" id="MobiDB-lite"/>
    </source>
</evidence>
<protein>
    <recommendedName>
        <fullName evidence="4">Adhesin domain-containing protein</fullName>
    </recommendedName>
</protein>
<organism evidence="2 3">
    <name type="scientific">Coemansia guatemalensis</name>
    <dbReference type="NCBI Taxonomy" id="2761395"/>
    <lineage>
        <taxon>Eukaryota</taxon>
        <taxon>Fungi</taxon>
        <taxon>Fungi incertae sedis</taxon>
        <taxon>Zoopagomycota</taxon>
        <taxon>Kickxellomycotina</taxon>
        <taxon>Kickxellomycetes</taxon>
        <taxon>Kickxellales</taxon>
        <taxon>Kickxellaceae</taxon>
        <taxon>Coemansia</taxon>
    </lineage>
</organism>